<dbReference type="InterPro" id="IPR029058">
    <property type="entry name" value="AB_hydrolase_fold"/>
</dbReference>
<protein>
    <submittedName>
        <fullName evidence="2">Alpha/beta hydrolase</fullName>
    </submittedName>
</protein>
<name>A0A848KSB6_9ACTN</name>
<keyword evidence="3" id="KW-1185">Reference proteome</keyword>
<dbReference type="Proteomes" id="UP000550729">
    <property type="component" value="Unassembled WGS sequence"/>
</dbReference>
<gene>
    <name evidence="2" type="ORF">HH308_00855</name>
</gene>
<evidence type="ECO:0000313" key="3">
    <source>
        <dbReference type="Proteomes" id="UP000550729"/>
    </source>
</evidence>
<dbReference type="GO" id="GO:0016787">
    <property type="term" value="F:hydrolase activity"/>
    <property type="evidence" value="ECO:0007669"/>
    <property type="project" value="UniProtKB-KW"/>
</dbReference>
<dbReference type="EMBL" id="JABBNB010000001">
    <property type="protein sequence ID" value="NMN99764.1"/>
    <property type="molecule type" value="Genomic_DNA"/>
</dbReference>
<evidence type="ECO:0000313" key="2">
    <source>
        <dbReference type="EMBL" id="NMN99764.1"/>
    </source>
</evidence>
<dbReference type="PANTHER" id="PTHR43798">
    <property type="entry name" value="MONOACYLGLYCEROL LIPASE"/>
    <property type="match status" value="1"/>
</dbReference>
<accession>A0A848KSB6</accession>
<dbReference type="Gene3D" id="3.40.50.1820">
    <property type="entry name" value="alpha/beta hydrolase"/>
    <property type="match status" value="1"/>
</dbReference>
<feature type="domain" description="AB hydrolase-1" evidence="1">
    <location>
        <begin position="10"/>
        <end position="251"/>
    </location>
</feature>
<evidence type="ECO:0000259" key="1">
    <source>
        <dbReference type="Pfam" id="PF12697"/>
    </source>
</evidence>
<proteinExistence type="predicted"/>
<sequence length="272" mass="29305">MYRSQQPQPVVFIHGLWMHASVWEPWMTLFGERGYATVAPGWPGERPTADHTRSAATELSGIGLAEITDHYESIIADLPSAPIVIGHCFGGLVAQQLLARGFARSAVALAPAQFRGVLTVSGDQLRTAATVLAHPSWWRAAWLPSSSRFRGTVANVLDAPAATKLYTGYAIPTSVRPLLQVGLANASLSTAASVDTHAARGPLLVVAGSDDRTAPARVVRAAVRRHRRHRPDAVTEFIEIDGDHAVTFGPRWFDVANLVLGFLDDHDLTLVA</sequence>
<comment type="caution">
    <text evidence="2">The sequence shown here is derived from an EMBL/GenBank/DDBJ whole genome shotgun (WGS) entry which is preliminary data.</text>
</comment>
<organism evidence="2 3">
    <name type="scientific">Gordonia asplenii</name>
    <dbReference type="NCBI Taxonomy" id="2725283"/>
    <lineage>
        <taxon>Bacteria</taxon>
        <taxon>Bacillati</taxon>
        <taxon>Actinomycetota</taxon>
        <taxon>Actinomycetes</taxon>
        <taxon>Mycobacteriales</taxon>
        <taxon>Gordoniaceae</taxon>
        <taxon>Gordonia</taxon>
    </lineage>
</organism>
<reference evidence="2 3" key="1">
    <citation type="submission" date="2020-04" db="EMBL/GenBank/DDBJ databases">
        <title>Gordonia sp. nov. TBRC 11910.</title>
        <authorList>
            <person name="Suriyachadkun C."/>
        </authorList>
    </citation>
    <scope>NUCLEOTIDE SEQUENCE [LARGE SCALE GENOMIC DNA]</scope>
    <source>
        <strain evidence="2 3">TBRC 11910</strain>
    </source>
</reference>
<dbReference type="SUPFAM" id="SSF53474">
    <property type="entry name" value="alpha/beta-Hydrolases"/>
    <property type="match status" value="1"/>
</dbReference>
<dbReference type="RefSeq" id="WP_170192265.1">
    <property type="nucleotide sequence ID" value="NZ_JABBNB010000001.1"/>
</dbReference>
<dbReference type="Pfam" id="PF12697">
    <property type="entry name" value="Abhydrolase_6"/>
    <property type="match status" value="1"/>
</dbReference>
<dbReference type="InterPro" id="IPR050266">
    <property type="entry name" value="AB_hydrolase_sf"/>
</dbReference>
<dbReference type="InterPro" id="IPR000073">
    <property type="entry name" value="AB_hydrolase_1"/>
</dbReference>
<dbReference type="AlphaFoldDB" id="A0A848KSB6"/>
<keyword evidence="2" id="KW-0378">Hydrolase</keyword>